<name>A0A8S5Q1X2_9CAUD</name>
<protein>
    <submittedName>
        <fullName evidence="1">Uncharacterized protein</fullName>
    </submittedName>
</protein>
<dbReference type="EMBL" id="BK015555">
    <property type="protein sequence ID" value="DAE12669.1"/>
    <property type="molecule type" value="Genomic_DNA"/>
</dbReference>
<proteinExistence type="predicted"/>
<evidence type="ECO:0000313" key="1">
    <source>
        <dbReference type="EMBL" id="DAE12669.1"/>
    </source>
</evidence>
<accession>A0A8S5Q1X2</accession>
<organism evidence="1">
    <name type="scientific">Siphoviridae sp. ctOCb13</name>
    <dbReference type="NCBI Taxonomy" id="2825477"/>
    <lineage>
        <taxon>Viruses</taxon>
        <taxon>Duplodnaviria</taxon>
        <taxon>Heunggongvirae</taxon>
        <taxon>Uroviricota</taxon>
        <taxon>Caudoviricetes</taxon>
    </lineage>
</organism>
<sequence>MFRLSCSGGYAQKPKKYAELLSPAHRLTFN</sequence>
<reference evidence="1" key="1">
    <citation type="journal article" date="2021" name="Proc. Natl. Acad. Sci. U.S.A.">
        <title>A Catalog of Tens of Thousands of Viruses from Human Metagenomes Reveals Hidden Associations with Chronic Diseases.</title>
        <authorList>
            <person name="Tisza M.J."/>
            <person name="Buck C.B."/>
        </authorList>
    </citation>
    <scope>NUCLEOTIDE SEQUENCE</scope>
    <source>
        <strain evidence="1">CtOCb13</strain>
    </source>
</reference>